<evidence type="ECO:0000256" key="2">
    <source>
        <dbReference type="ARBA" id="ARBA00023295"/>
    </source>
</evidence>
<dbReference type="SMART" id="SM00636">
    <property type="entry name" value="Glyco_18"/>
    <property type="match status" value="1"/>
</dbReference>
<gene>
    <name evidence="5" type="ORF">ACFFH4_07300</name>
</gene>
<proteinExistence type="predicted"/>
<dbReference type="RefSeq" id="WP_273839513.1">
    <property type="nucleotide sequence ID" value="NZ_JAQQWT010000001.1"/>
</dbReference>
<dbReference type="CDD" id="cd02874">
    <property type="entry name" value="GH18_CFLE_spore_hydrolase"/>
    <property type="match status" value="1"/>
</dbReference>
<dbReference type="SUPFAM" id="SSF54106">
    <property type="entry name" value="LysM domain"/>
    <property type="match status" value="2"/>
</dbReference>
<feature type="domain" description="LysM" evidence="3">
    <location>
        <begin position="51"/>
        <end position="95"/>
    </location>
</feature>
<dbReference type="SMART" id="SM00257">
    <property type="entry name" value="LysM"/>
    <property type="match status" value="2"/>
</dbReference>
<feature type="domain" description="LysM" evidence="3">
    <location>
        <begin position="2"/>
        <end position="46"/>
    </location>
</feature>
<keyword evidence="2" id="KW-0326">Glycosidase</keyword>
<reference evidence="5 6" key="1">
    <citation type="submission" date="2024-09" db="EMBL/GenBank/DDBJ databases">
        <authorList>
            <person name="Sun Q."/>
            <person name="Mori K."/>
        </authorList>
    </citation>
    <scope>NUCLEOTIDE SEQUENCE [LARGE SCALE GENOMIC DNA]</scope>
    <source>
        <strain evidence="5 6">NCAIM B.02301</strain>
    </source>
</reference>
<dbReference type="Proteomes" id="UP001589833">
    <property type="component" value="Unassembled WGS sequence"/>
</dbReference>
<keyword evidence="6" id="KW-1185">Reference proteome</keyword>
<keyword evidence="1 5" id="KW-0378">Hydrolase</keyword>
<evidence type="ECO:0000259" key="4">
    <source>
        <dbReference type="PROSITE" id="PS51910"/>
    </source>
</evidence>
<dbReference type="GO" id="GO:0016787">
    <property type="term" value="F:hydrolase activity"/>
    <property type="evidence" value="ECO:0007669"/>
    <property type="project" value="UniProtKB-KW"/>
</dbReference>
<evidence type="ECO:0000313" key="5">
    <source>
        <dbReference type="EMBL" id="MFC0558856.1"/>
    </source>
</evidence>
<dbReference type="InterPro" id="IPR041704">
    <property type="entry name" value="CFLE_GH18"/>
</dbReference>
<dbReference type="InterPro" id="IPR036779">
    <property type="entry name" value="LysM_dom_sf"/>
</dbReference>
<dbReference type="InterPro" id="IPR029070">
    <property type="entry name" value="Chitinase_insertion_sf"/>
</dbReference>
<dbReference type="Gene3D" id="3.10.50.10">
    <property type="match status" value="1"/>
</dbReference>
<dbReference type="PROSITE" id="PS51782">
    <property type="entry name" value="LYSM"/>
    <property type="match status" value="2"/>
</dbReference>
<sequence length="430" mass="48883">MQIHVVTQGESLWRIAQTYGVPYQGIIDANQLPNPDQLVIGQAILIPIAGRLHWVSQGENVHQVSQKYQVPVQDILKSNQIRSVENLPEGSKLYIPNHLYRQKTTIDVGAYVDIGITGEESPQYVNQVGEFLTYLQIFSYELNEDGTLNPINDQAIINAAYADRVVPLMVITNLVEGAFDTELVTTVLQNEELQNRLLDEALAIMEEKGYLGLDFDLEYLGAENREAYNELMRKARARVDERGYFLSSALAPQVEPGMVGVLYEGHDYATHGEIADFVFLMTYEWGWTGGPPMAVAPISQVRRVIEYAASVMPNDKIMMGIPLYGYDWTLPFVEGETRARAIDHQEAIRLAVTYNAVIEYDESAQSPYFNYVDDAGLQHEVWFEDARSIQAKFDLVKEFGLRGFYYWVLGWDFPQNWLLVDSNFNVNKRV</sequence>
<dbReference type="PANTHER" id="PTHR46066:SF2">
    <property type="entry name" value="CHITINASE DOMAIN-CONTAINING PROTEIN 1"/>
    <property type="match status" value="1"/>
</dbReference>
<evidence type="ECO:0000259" key="3">
    <source>
        <dbReference type="PROSITE" id="PS51782"/>
    </source>
</evidence>
<evidence type="ECO:0000313" key="6">
    <source>
        <dbReference type="Proteomes" id="UP001589833"/>
    </source>
</evidence>
<dbReference type="Pfam" id="PF01476">
    <property type="entry name" value="LysM"/>
    <property type="match status" value="2"/>
</dbReference>
<dbReference type="InterPro" id="IPR011583">
    <property type="entry name" value="Chitinase_II/V-like_cat"/>
</dbReference>
<evidence type="ECO:0000256" key="1">
    <source>
        <dbReference type="ARBA" id="ARBA00022801"/>
    </source>
</evidence>
<accession>A0ABV6NDK8</accession>
<dbReference type="Gene3D" id="3.20.20.80">
    <property type="entry name" value="Glycosidases"/>
    <property type="match status" value="1"/>
</dbReference>
<dbReference type="PROSITE" id="PS51910">
    <property type="entry name" value="GH18_2"/>
    <property type="match status" value="1"/>
</dbReference>
<dbReference type="InterPro" id="IPR017853">
    <property type="entry name" value="GH"/>
</dbReference>
<comment type="caution">
    <text evidence="5">The sequence shown here is derived from an EMBL/GenBank/DDBJ whole genome shotgun (WGS) entry which is preliminary data.</text>
</comment>
<dbReference type="SUPFAM" id="SSF51445">
    <property type="entry name" value="(Trans)glycosidases"/>
    <property type="match status" value="1"/>
</dbReference>
<protein>
    <submittedName>
        <fullName evidence="5">Glycosyl hydrolase family 18 protein</fullName>
    </submittedName>
</protein>
<dbReference type="Pfam" id="PF00704">
    <property type="entry name" value="Glyco_hydro_18"/>
    <property type="match status" value="1"/>
</dbReference>
<dbReference type="Gene3D" id="3.10.350.10">
    <property type="entry name" value="LysM domain"/>
    <property type="match status" value="2"/>
</dbReference>
<dbReference type="CDD" id="cd00118">
    <property type="entry name" value="LysM"/>
    <property type="match status" value="2"/>
</dbReference>
<dbReference type="EMBL" id="JBHLTR010000006">
    <property type="protein sequence ID" value="MFC0558856.1"/>
    <property type="molecule type" value="Genomic_DNA"/>
</dbReference>
<name>A0ABV6NDK8_9BACI</name>
<dbReference type="InterPro" id="IPR001223">
    <property type="entry name" value="Glyco_hydro18_cat"/>
</dbReference>
<feature type="domain" description="GH18" evidence="4">
    <location>
        <begin position="106"/>
        <end position="430"/>
    </location>
</feature>
<dbReference type="PANTHER" id="PTHR46066">
    <property type="entry name" value="CHITINASE DOMAIN-CONTAINING PROTEIN 1 FAMILY MEMBER"/>
    <property type="match status" value="1"/>
</dbReference>
<organism evidence="5 6">
    <name type="scientific">Halalkalibacter alkalisediminis</name>
    <dbReference type="NCBI Taxonomy" id="935616"/>
    <lineage>
        <taxon>Bacteria</taxon>
        <taxon>Bacillati</taxon>
        <taxon>Bacillota</taxon>
        <taxon>Bacilli</taxon>
        <taxon>Bacillales</taxon>
        <taxon>Bacillaceae</taxon>
        <taxon>Halalkalibacter</taxon>
    </lineage>
</organism>
<dbReference type="InterPro" id="IPR018392">
    <property type="entry name" value="LysM"/>
</dbReference>